<dbReference type="Proteomes" id="UP000324222">
    <property type="component" value="Unassembled WGS sequence"/>
</dbReference>
<sequence>MKHICKPLSHLPCAQMPDSKFLVTRYRVSSDTLTPSILGHILTLKFEYDKTVLLTLGSVCGGQKINGHSLHYLNLFSTGAHTYFEI</sequence>
<evidence type="ECO:0000313" key="1">
    <source>
        <dbReference type="EMBL" id="MPC97465.1"/>
    </source>
</evidence>
<proteinExistence type="predicted"/>
<organism evidence="1 2">
    <name type="scientific">Portunus trituberculatus</name>
    <name type="common">Swimming crab</name>
    <name type="synonym">Neptunus trituberculatus</name>
    <dbReference type="NCBI Taxonomy" id="210409"/>
    <lineage>
        <taxon>Eukaryota</taxon>
        <taxon>Metazoa</taxon>
        <taxon>Ecdysozoa</taxon>
        <taxon>Arthropoda</taxon>
        <taxon>Crustacea</taxon>
        <taxon>Multicrustacea</taxon>
        <taxon>Malacostraca</taxon>
        <taxon>Eumalacostraca</taxon>
        <taxon>Eucarida</taxon>
        <taxon>Decapoda</taxon>
        <taxon>Pleocyemata</taxon>
        <taxon>Brachyura</taxon>
        <taxon>Eubrachyura</taxon>
        <taxon>Portunoidea</taxon>
        <taxon>Portunidae</taxon>
        <taxon>Portuninae</taxon>
        <taxon>Portunus</taxon>
    </lineage>
</organism>
<protein>
    <submittedName>
        <fullName evidence="1">Uncharacterized protein</fullName>
    </submittedName>
</protein>
<comment type="caution">
    <text evidence="1">The sequence shown here is derived from an EMBL/GenBank/DDBJ whole genome shotgun (WGS) entry which is preliminary data.</text>
</comment>
<dbReference type="EMBL" id="VSRR010110112">
    <property type="protein sequence ID" value="MPC97465.1"/>
    <property type="molecule type" value="Genomic_DNA"/>
</dbReference>
<name>A0A5B7JSC2_PORTR</name>
<reference evidence="1 2" key="1">
    <citation type="submission" date="2019-05" db="EMBL/GenBank/DDBJ databases">
        <title>Another draft genome of Portunus trituberculatus and its Hox gene families provides insights of decapod evolution.</title>
        <authorList>
            <person name="Jeong J.-H."/>
            <person name="Song I."/>
            <person name="Kim S."/>
            <person name="Choi T."/>
            <person name="Kim D."/>
            <person name="Ryu S."/>
            <person name="Kim W."/>
        </authorList>
    </citation>
    <scope>NUCLEOTIDE SEQUENCE [LARGE SCALE GENOMIC DNA]</scope>
    <source>
        <tissue evidence="1">Muscle</tissue>
    </source>
</reference>
<gene>
    <name evidence="1" type="ORF">E2C01_092782</name>
</gene>
<evidence type="ECO:0000313" key="2">
    <source>
        <dbReference type="Proteomes" id="UP000324222"/>
    </source>
</evidence>
<dbReference type="AlphaFoldDB" id="A0A5B7JSC2"/>
<accession>A0A5B7JSC2</accession>
<keyword evidence="2" id="KW-1185">Reference proteome</keyword>